<feature type="transmembrane region" description="Helical" evidence="7">
    <location>
        <begin position="119"/>
        <end position="139"/>
    </location>
</feature>
<keyword evidence="9" id="KW-1185">Reference proteome</keyword>
<dbReference type="InterPro" id="IPR052518">
    <property type="entry name" value="CHR_Transporter"/>
</dbReference>
<dbReference type="RefSeq" id="WP_102247346.1">
    <property type="nucleotide sequence ID" value="NZ_CP025682.1"/>
</dbReference>
<protein>
    <submittedName>
        <fullName evidence="8">Chromate transporter</fullName>
    </submittedName>
</protein>
<keyword evidence="3" id="KW-1003">Cell membrane</keyword>
<evidence type="ECO:0000256" key="4">
    <source>
        <dbReference type="ARBA" id="ARBA00022692"/>
    </source>
</evidence>
<comment type="similarity">
    <text evidence="2">Belongs to the chromate ion transporter (CHR) (TC 2.A.51) family.</text>
</comment>
<dbReference type="AlphaFoldDB" id="A0A2I6S7S7"/>
<evidence type="ECO:0000256" key="3">
    <source>
        <dbReference type="ARBA" id="ARBA00022475"/>
    </source>
</evidence>
<evidence type="ECO:0000313" key="9">
    <source>
        <dbReference type="Proteomes" id="UP000242205"/>
    </source>
</evidence>
<reference evidence="8 9" key="1">
    <citation type="submission" date="2018-01" db="EMBL/GenBank/DDBJ databases">
        <authorList>
            <person name="Fu G.-Y."/>
        </authorList>
    </citation>
    <scope>NUCLEOTIDE SEQUENCE [LARGE SCALE GENOMIC DNA]</scope>
    <source>
        <strain evidence="8 9">SY39</strain>
    </source>
</reference>
<keyword evidence="5 7" id="KW-1133">Transmembrane helix</keyword>
<comment type="subcellular location">
    <subcellularLocation>
        <location evidence="1">Cell membrane</location>
        <topology evidence="1">Multi-pass membrane protein</topology>
    </subcellularLocation>
</comment>
<keyword evidence="4 7" id="KW-0812">Transmembrane</keyword>
<evidence type="ECO:0000256" key="6">
    <source>
        <dbReference type="ARBA" id="ARBA00023136"/>
    </source>
</evidence>
<gene>
    <name evidence="8" type="ORF">C0099_10375</name>
</gene>
<name>A0A2I6S7S7_9RHOO</name>
<dbReference type="PANTHER" id="PTHR43663:SF1">
    <property type="entry name" value="CHROMATE TRANSPORTER"/>
    <property type="match status" value="1"/>
</dbReference>
<feature type="transmembrane region" description="Helical" evidence="7">
    <location>
        <begin position="75"/>
        <end position="99"/>
    </location>
</feature>
<evidence type="ECO:0000256" key="1">
    <source>
        <dbReference type="ARBA" id="ARBA00004651"/>
    </source>
</evidence>
<dbReference type="EMBL" id="CP025682">
    <property type="protein sequence ID" value="AUN95297.1"/>
    <property type="molecule type" value="Genomic_DNA"/>
</dbReference>
<proteinExistence type="inferred from homology"/>
<evidence type="ECO:0000256" key="5">
    <source>
        <dbReference type="ARBA" id="ARBA00022989"/>
    </source>
</evidence>
<dbReference type="Pfam" id="PF02417">
    <property type="entry name" value="Chromate_transp"/>
    <property type="match status" value="1"/>
</dbReference>
<dbReference type="Proteomes" id="UP000242205">
    <property type="component" value="Chromosome"/>
</dbReference>
<dbReference type="InterPro" id="IPR003370">
    <property type="entry name" value="Chromate_transpt"/>
</dbReference>
<dbReference type="GO" id="GO:0015109">
    <property type="term" value="F:chromate transmembrane transporter activity"/>
    <property type="evidence" value="ECO:0007669"/>
    <property type="project" value="InterPro"/>
</dbReference>
<evidence type="ECO:0000256" key="7">
    <source>
        <dbReference type="SAM" id="Phobius"/>
    </source>
</evidence>
<evidence type="ECO:0000313" key="8">
    <source>
        <dbReference type="EMBL" id="AUN95297.1"/>
    </source>
</evidence>
<sequence>MNALSPADLLDLFSRFLMLSLLSVGGAISTAPEMHRFLVEQHGWLDDVGFTTSIAIAQAAPGPNLLFVAVLGYQVFGLTGAAAALIGMLLPSTLVTLAISRWGHARRDTPGVRAFVHGLAPMTISLLMAAGTVVAMPLVQAPEHRIGSLALILTTVVAMLLWRVSPIWLIAAGALIGALGLV</sequence>
<feature type="transmembrane region" description="Helical" evidence="7">
    <location>
        <begin position="12"/>
        <end position="31"/>
    </location>
</feature>
<accession>A0A2I6S7S7</accession>
<dbReference type="PANTHER" id="PTHR43663">
    <property type="entry name" value="CHROMATE TRANSPORT PROTEIN-RELATED"/>
    <property type="match status" value="1"/>
</dbReference>
<organism evidence="8 9">
    <name type="scientific">Pseudazoarcus pumilus</name>
    <dbReference type="NCBI Taxonomy" id="2067960"/>
    <lineage>
        <taxon>Bacteria</taxon>
        <taxon>Pseudomonadati</taxon>
        <taxon>Pseudomonadota</taxon>
        <taxon>Betaproteobacteria</taxon>
        <taxon>Rhodocyclales</taxon>
        <taxon>Zoogloeaceae</taxon>
        <taxon>Pseudazoarcus</taxon>
    </lineage>
</organism>
<dbReference type="KEGG" id="atw:C0099_10375"/>
<dbReference type="OrthoDB" id="556585at2"/>
<keyword evidence="6 7" id="KW-0472">Membrane</keyword>
<feature type="transmembrane region" description="Helical" evidence="7">
    <location>
        <begin position="151"/>
        <end position="179"/>
    </location>
</feature>
<dbReference type="GO" id="GO:0005886">
    <property type="term" value="C:plasma membrane"/>
    <property type="evidence" value="ECO:0007669"/>
    <property type="project" value="UniProtKB-SubCell"/>
</dbReference>
<evidence type="ECO:0000256" key="2">
    <source>
        <dbReference type="ARBA" id="ARBA00005262"/>
    </source>
</evidence>